<dbReference type="Proteomes" id="UP000626092">
    <property type="component" value="Unassembled WGS sequence"/>
</dbReference>
<reference evidence="9" key="1">
    <citation type="submission" date="2019-11" db="EMBL/GenBank/DDBJ databases">
        <authorList>
            <person name="Liu Y."/>
            <person name="Hou J."/>
            <person name="Li T.-Q."/>
            <person name="Guan C.-H."/>
            <person name="Wu X."/>
            <person name="Wu H.-Z."/>
            <person name="Ling F."/>
            <person name="Zhang R."/>
            <person name="Shi X.-G."/>
            <person name="Ren J.-P."/>
            <person name="Chen E.-F."/>
            <person name="Sun J.-M."/>
        </authorList>
    </citation>
    <scope>NUCLEOTIDE SEQUENCE</scope>
    <source>
        <strain evidence="9">Adult_tree_wgs_1</strain>
        <tissue evidence="9">Leaves</tissue>
    </source>
</reference>
<comment type="caution">
    <text evidence="9">The sequence shown here is derived from an EMBL/GenBank/DDBJ whole genome shotgun (WGS) entry which is preliminary data.</text>
</comment>
<feature type="region of interest" description="Disordered" evidence="6">
    <location>
        <begin position="1279"/>
        <end position="1332"/>
    </location>
</feature>
<dbReference type="GO" id="GO:0008270">
    <property type="term" value="F:zinc ion binding"/>
    <property type="evidence" value="ECO:0007669"/>
    <property type="project" value="UniProtKB-KW"/>
</dbReference>
<accession>A0A834GI91</accession>
<keyword evidence="2" id="KW-0479">Metal-binding</keyword>
<dbReference type="PANTHER" id="PTHR31669:SF228">
    <property type="entry name" value="PROTEIN FAR1-RELATED SEQUENCE 8"/>
    <property type="match status" value="1"/>
</dbReference>
<evidence type="ECO:0000256" key="2">
    <source>
        <dbReference type="ARBA" id="ARBA00022723"/>
    </source>
</evidence>
<protein>
    <recommendedName>
        <fullName evidence="8">SWIM-type domain-containing protein</fullName>
    </recommendedName>
</protein>
<feature type="domain" description="SWIM-type" evidence="8">
    <location>
        <begin position="1735"/>
        <end position="1771"/>
    </location>
</feature>
<dbReference type="InterPro" id="IPR007527">
    <property type="entry name" value="Znf_SWIM"/>
</dbReference>
<dbReference type="InterPro" id="IPR031052">
    <property type="entry name" value="FHY3/FAR1"/>
</dbReference>
<dbReference type="PROSITE" id="PS50966">
    <property type="entry name" value="ZF_SWIM"/>
    <property type="match status" value="2"/>
</dbReference>
<feature type="region of interest" description="Disordered" evidence="6">
    <location>
        <begin position="929"/>
        <end position="1002"/>
    </location>
</feature>
<evidence type="ECO:0000256" key="6">
    <source>
        <dbReference type="SAM" id="MobiDB-lite"/>
    </source>
</evidence>
<evidence type="ECO:0000313" key="10">
    <source>
        <dbReference type="Proteomes" id="UP000626092"/>
    </source>
</evidence>
<evidence type="ECO:0000256" key="4">
    <source>
        <dbReference type="ARBA" id="ARBA00022833"/>
    </source>
</evidence>
<evidence type="ECO:0000256" key="7">
    <source>
        <dbReference type="SAM" id="Phobius"/>
    </source>
</evidence>
<proteinExistence type="inferred from homology"/>
<evidence type="ECO:0000256" key="1">
    <source>
        <dbReference type="ARBA" id="ARBA00005889"/>
    </source>
</evidence>
<feature type="transmembrane region" description="Helical" evidence="7">
    <location>
        <begin position="20"/>
        <end position="46"/>
    </location>
</feature>
<evidence type="ECO:0000313" key="9">
    <source>
        <dbReference type="EMBL" id="KAF7135567.1"/>
    </source>
</evidence>
<evidence type="ECO:0000256" key="5">
    <source>
        <dbReference type="PROSITE-ProRule" id="PRU00325"/>
    </source>
</evidence>
<comment type="similarity">
    <text evidence="1">Belongs to the FHY3/FAR1 family.</text>
</comment>
<dbReference type="GO" id="GO:0006355">
    <property type="term" value="P:regulation of DNA-templated transcription"/>
    <property type="evidence" value="ECO:0007669"/>
    <property type="project" value="InterPro"/>
</dbReference>
<keyword evidence="7" id="KW-0472">Membrane</keyword>
<organism evidence="9 10">
    <name type="scientific">Rhododendron simsii</name>
    <name type="common">Sims's rhododendron</name>
    <dbReference type="NCBI Taxonomy" id="118357"/>
    <lineage>
        <taxon>Eukaryota</taxon>
        <taxon>Viridiplantae</taxon>
        <taxon>Streptophyta</taxon>
        <taxon>Embryophyta</taxon>
        <taxon>Tracheophyta</taxon>
        <taxon>Spermatophyta</taxon>
        <taxon>Magnoliopsida</taxon>
        <taxon>eudicotyledons</taxon>
        <taxon>Gunneridae</taxon>
        <taxon>Pentapetalae</taxon>
        <taxon>asterids</taxon>
        <taxon>Ericales</taxon>
        <taxon>Ericaceae</taxon>
        <taxon>Ericoideae</taxon>
        <taxon>Rhodoreae</taxon>
        <taxon>Rhododendron</taxon>
    </lineage>
</organism>
<dbReference type="SMART" id="SM00575">
    <property type="entry name" value="ZnF_PMZ"/>
    <property type="match status" value="2"/>
</dbReference>
<dbReference type="InterPro" id="IPR004330">
    <property type="entry name" value="FAR1_DNA_bnd_dom"/>
</dbReference>
<keyword evidence="10" id="KW-1185">Reference proteome</keyword>
<gene>
    <name evidence="9" type="ORF">RHSIM_Rhsim08G0211500</name>
</gene>
<evidence type="ECO:0000259" key="8">
    <source>
        <dbReference type="PROSITE" id="PS50966"/>
    </source>
</evidence>
<dbReference type="Pfam" id="PF04434">
    <property type="entry name" value="SWIM"/>
    <property type="match status" value="2"/>
</dbReference>
<dbReference type="InterPro" id="IPR006564">
    <property type="entry name" value="Znf_PMZ"/>
</dbReference>
<keyword evidence="7" id="KW-0812">Transmembrane</keyword>
<dbReference type="OrthoDB" id="641338at2759"/>
<keyword evidence="4" id="KW-0862">Zinc</keyword>
<dbReference type="PANTHER" id="PTHR31669">
    <property type="entry name" value="PROTEIN FAR1-RELATED SEQUENCE 10-RELATED"/>
    <property type="match status" value="1"/>
</dbReference>
<dbReference type="Pfam" id="PF10551">
    <property type="entry name" value="MULE"/>
    <property type="match status" value="1"/>
</dbReference>
<dbReference type="EMBL" id="WJXA01000008">
    <property type="protein sequence ID" value="KAF7135567.1"/>
    <property type="molecule type" value="Genomic_DNA"/>
</dbReference>
<name>A0A834GI91_RHOSS</name>
<dbReference type="Pfam" id="PF03101">
    <property type="entry name" value="FAR1"/>
    <property type="match status" value="2"/>
</dbReference>
<dbReference type="InterPro" id="IPR018289">
    <property type="entry name" value="MULE_transposase_dom"/>
</dbReference>
<evidence type="ECO:0000256" key="3">
    <source>
        <dbReference type="ARBA" id="ARBA00022771"/>
    </source>
</evidence>
<keyword evidence="7" id="KW-1133">Transmembrane helix</keyword>
<feature type="domain" description="SWIM-type" evidence="8">
    <location>
        <begin position="766"/>
        <end position="802"/>
    </location>
</feature>
<sequence length="1852" mass="212112">MALRLEGLSVTKPKGLNSGVVSLLFASLFSELLALAMTRLVALLLLLQHPPPLVAAVLMVGPLLRHPYGLVLRSSSLDQIRNKTELRQGKTNLSGFDTTTRKGLRNHDRRQQVFSGRRRLIAGPRSRHLHCINDLLTFGVLFSFQIAEGSEDSDQLLEEENSELEIDGEQVFGIESTDFEDASEQVLGFESNDIGNDSEQVLEFGNNDEENNTKQLLEIDSNHHINNSDQVLEIESSYHENGRDCDTTIDDQIGVSQGKGYPPPVVGMEFESYDDAYHYYNCYAKELGFGIRVKSSWTKRNSKEKRGAVLCCNCEGFKTVKEASSRRKETRTGCLAMIRLRLVESNRWRVDEIKLEHNHLFDPERAQNSKSHKKMDAGVKRKLEPPDVEVRTIKLYRTPVVDTLCYGSSSERDLSNRVDQSKRLKLKNGDVQVMYNYFCRVQLTYPNFFYVMDLNDEGHLRNVFWIDSRSRAAYGYFGDVVALDATCLSSGYEIRLLAFVGVNHHGQSILLGCGLLADETLETYIWLLRAWLTCMLGRPPQTIITSQCKELQAAIAEVFPRAHHRLCLSLVMQSIFDNLGELQESEVFRTVLSRTVYNCIKVDEFEIAWENMIQQFGIRDHEWLRTLYEDRERWAPVYSKDTFFAGMFSSQLGKSVSPFFDGYVHRQTTLKEFFDMYELVLQKKYQKEALDDFESKESSPMLKTSCRYELQLSEVYTRSSFWKFQEEVEMMVSCLSVTQNHANGPITTYMVKEREEDGNMRGIRDFEVMYDKAGMEVRCICSCFNFKGYLCRHALCVLNYNGVEEIPAQYILSRWRKDFKRMYVPDLGSDSIDITNPVQWFDHLYRRALQVVEEGVTSQDHHTVAWQALKESLNKVRLVANKHCEALKSFESEAEFRVEVNSSGGKHTKVEGGARLKKKKVDLDDAVVEDTPPSKIKGMRPQENHDVQGSSKVRTRFRTVARGIKANHPRLDEEDSAPNRTRSGSVARGNKAKHPRSRKVQDVNVGEIRETAYRASLNGIKTLIEELNLSDAHKKIMKKTPFWNIFKSIIENKLTSAHCRKSDKMIIKIINAYDPETGGFNLGGRTIRITRDDIFSIFGITGGSEKVSFKYGSRESVEMVRRGSIVAERLSSSSLKELVKEYAVRNNKAGRQDFVRLLCAYLLHSLFFPAGTTVKWVYLERVEDLVRLRNYDWCGAIVDELMTSIRQHHDDPRRVSRCVVVLLFWLCEHTNLVKPINPEESLGIIKWRTMDLVSAFREIALNELESDQVVSRQPNVHDTNMVSENIDNGDARMSRGKIGNKGRNDSGEFSKGTECSKRKHASVTGKKGDSARMIRTQDSVRTVEDFLKQDSVHTEFGAEIASRISHIRDSGPSIEYFGNQSEHDQNSCVIGELRDQIAKMKDLYVPCAENASFTMIFWPDALARIWVTSVSYAYFKMDEVSLNSEPAYDDEADEFEIEGYCGMADYIGQGGTIQGENPLPPVVGMEFDSYDDVYYFYNCYAKDQGFGVRVSNTWYRKSKERYRGKLSCSSAGFKKKSEANRPRPETRTGCPAMVKFRLMDNKRWRIIEVELGHNHLISPASGKFYKSHKTMGVGKLEKKRLLSVDTSTEEVQKVRLFRTVFVDAEDNGNKYSEDGEYGIDFLCKYDQVLREFHQEEAMSDVGSRSLSPALISRFYFELQLSKLYTNNIFKKFQSEVEGMYSCSSTRQISIDGSINTYIVKEHAEVEENRRDTRDYEVMYNPSEGEVLCVCGLFNFQGYLCRHALSILNQNGLQEIPPQYILSRWRKDIQRNYVLDHGCNIIDVNNPVHMYDHLYKCGVQVVEQGRKSQDCFKFALQALDEILNKVHLAEDLG</sequence>
<keyword evidence="3 5" id="KW-0863">Zinc-finger</keyword>